<evidence type="ECO:0000256" key="1">
    <source>
        <dbReference type="SAM" id="Phobius"/>
    </source>
</evidence>
<name>A0ABU2XVJ6_9ACTN</name>
<evidence type="ECO:0000313" key="3">
    <source>
        <dbReference type="EMBL" id="MDT0549951.1"/>
    </source>
</evidence>
<comment type="caution">
    <text evidence="3">The sequence shown here is derived from an EMBL/GenBank/DDBJ whole genome shotgun (WGS) entry which is preliminary data.</text>
</comment>
<reference evidence="3" key="1">
    <citation type="submission" date="2024-05" db="EMBL/GenBank/DDBJ databases">
        <title>30 novel species of actinomycetes from the DSMZ collection.</title>
        <authorList>
            <person name="Nouioui I."/>
        </authorList>
    </citation>
    <scope>NUCLEOTIDE SEQUENCE</scope>
    <source>
        <strain evidence="3">DSM 41529</strain>
    </source>
</reference>
<keyword evidence="4" id="KW-1185">Reference proteome</keyword>
<feature type="transmembrane region" description="Helical" evidence="1">
    <location>
        <begin position="40"/>
        <end position="64"/>
    </location>
</feature>
<dbReference type="Gene3D" id="3.40.47.10">
    <property type="match status" value="1"/>
</dbReference>
<proteinExistence type="predicted"/>
<keyword evidence="1" id="KW-0812">Transmembrane</keyword>
<dbReference type="PROSITE" id="PS00099">
    <property type="entry name" value="THIOLASE_3"/>
    <property type="match status" value="1"/>
</dbReference>
<feature type="domain" description="Thiolase C-terminal" evidence="2">
    <location>
        <begin position="16"/>
        <end position="66"/>
    </location>
</feature>
<dbReference type="Pfam" id="PF02803">
    <property type="entry name" value="Thiolase_C"/>
    <property type="match status" value="1"/>
</dbReference>
<accession>A0ABU2XVJ6</accession>
<protein>
    <recommendedName>
        <fullName evidence="2">Thiolase C-terminal domain-containing protein</fullName>
    </recommendedName>
</protein>
<dbReference type="Proteomes" id="UP001180754">
    <property type="component" value="Unassembled WGS sequence"/>
</dbReference>
<dbReference type="InterPro" id="IPR016039">
    <property type="entry name" value="Thiolase-like"/>
</dbReference>
<sequence>MFSWCPTASRSSGLSAGCAPLGHPLGASGARLAGAVAHQLAAAGSGIGLASLCIGVGQGMALVLER</sequence>
<organism evidence="3 4">
    <name type="scientific">Streptomyces lonegramiae</name>
    <dbReference type="NCBI Taxonomy" id="3075524"/>
    <lineage>
        <taxon>Bacteria</taxon>
        <taxon>Bacillati</taxon>
        <taxon>Actinomycetota</taxon>
        <taxon>Actinomycetes</taxon>
        <taxon>Kitasatosporales</taxon>
        <taxon>Streptomycetaceae</taxon>
        <taxon>Streptomyces</taxon>
    </lineage>
</organism>
<dbReference type="SUPFAM" id="SSF53901">
    <property type="entry name" value="Thiolase-like"/>
    <property type="match status" value="1"/>
</dbReference>
<keyword evidence="1" id="KW-1133">Transmembrane helix</keyword>
<gene>
    <name evidence="3" type="ORF">RND15_46015</name>
</gene>
<evidence type="ECO:0000259" key="2">
    <source>
        <dbReference type="Pfam" id="PF02803"/>
    </source>
</evidence>
<dbReference type="EMBL" id="JAVRFD010000039">
    <property type="protein sequence ID" value="MDT0549951.1"/>
    <property type="molecule type" value="Genomic_DNA"/>
</dbReference>
<dbReference type="InterPro" id="IPR020610">
    <property type="entry name" value="Thiolase_AS"/>
</dbReference>
<keyword evidence="1" id="KW-0472">Membrane</keyword>
<evidence type="ECO:0000313" key="4">
    <source>
        <dbReference type="Proteomes" id="UP001180754"/>
    </source>
</evidence>
<dbReference type="InterPro" id="IPR020617">
    <property type="entry name" value="Thiolase_C"/>
</dbReference>